<feature type="region of interest" description="Disordered" evidence="1">
    <location>
        <begin position="1"/>
        <end position="27"/>
    </location>
</feature>
<evidence type="ECO:0000313" key="2">
    <source>
        <dbReference type="EMBL" id="MBG6090550.1"/>
    </source>
</evidence>
<sequence length="71" mass="8220">MENHQQHMILRTHTQHTRPAQRTHRQIERRLRLSTRDLTGLVDIGDLGHVDLERVRVVHHDEGLAAGHAVP</sequence>
<dbReference type="AlphaFoldDB" id="A0A931DIB3"/>
<accession>A0A931DIB3</accession>
<comment type="caution">
    <text evidence="2">The sequence shown here is derived from an EMBL/GenBank/DDBJ whole genome shotgun (WGS) entry which is preliminary data.</text>
</comment>
<protein>
    <submittedName>
        <fullName evidence="2">Uncharacterized protein</fullName>
    </submittedName>
</protein>
<organism evidence="2 3">
    <name type="scientific">Actinomadura viridis</name>
    <dbReference type="NCBI Taxonomy" id="58110"/>
    <lineage>
        <taxon>Bacteria</taxon>
        <taxon>Bacillati</taxon>
        <taxon>Actinomycetota</taxon>
        <taxon>Actinomycetes</taxon>
        <taxon>Streptosporangiales</taxon>
        <taxon>Thermomonosporaceae</taxon>
        <taxon>Actinomadura</taxon>
    </lineage>
</organism>
<dbReference type="EMBL" id="JADOUA010000001">
    <property type="protein sequence ID" value="MBG6090550.1"/>
    <property type="molecule type" value="Genomic_DNA"/>
</dbReference>
<evidence type="ECO:0000256" key="1">
    <source>
        <dbReference type="SAM" id="MobiDB-lite"/>
    </source>
</evidence>
<name>A0A931DIB3_9ACTN</name>
<feature type="compositionally biased region" description="Basic residues" evidence="1">
    <location>
        <begin position="13"/>
        <end position="24"/>
    </location>
</feature>
<keyword evidence="3" id="KW-1185">Reference proteome</keyword>
<evidence type="ECO:0000313" key="3">
    <source>
        <dbReference type="Proteomes" id="UP000614047"/>
    </source>
</evidence>
<dbReference type="Proteomes" id="UP000614047">
    <property type="component" value="Unassembled WGS sequence"/>
</dbReference>
<proteinExistence type="predicted"/>
<gene>
    <name evidence="2" type="ORF">IW256_004663</name>
</gene>
<reference evidence="2" key="1">
    <citation type="submission" date="2020-11" db="EMBL/GenBank/DDBJ databases">
        <title>Sequencing the genomes of 1000 actinobacteria strains.</title>
        <authorList>
            <person name="Klenk H.-P."/>
        </authorList>
    </citation>
    <scope>NUCLEOTIDE SEQUENCE</scope>
    <source>
        <strain evidence="2">DSM 43175</strain>
    </source>
</reference>